<evidence type="ECO:0000256" key="2">
    <source>
        <dbReference type="RuleBase" id="RU000501"/>
    </source>
</evidence>
<comment type="catalytic activity">
    <reaction evidence="2">
        <text>D-sedoheptulose 7-phosphate + D-glyceraldehyde 3-phosphate = D-erythrose 4-phosphate + beta-D-fructose 6-phosphate</text>
        <dbReference type="Rhea" id="RHEA:17053"/>
        <dbReference type="ChEBI" id="CHEBI:16897"/>
        <dbReference type="ChEBI" id="CHEBI:57483"/>
        <dbReference type="ChEBI" id="CHEBI:57634"/>
        <dbReference type="ChEBI" id="CHEBI:59776"/>
        <dbReference type="EC" id="2.2.1.2"/>
    </reaction>
</comment>
<dbReference type="GO" id="GO:0009052">
    <property type="term" value="P:pentose-phosphate shunt, non-oxidative branch"/>
    <property type="evidence" value="ECO:0007669"/>
    <property type="project" value="TreeGrafter"/>
</dbReference>
<evidence type="ECO:0000313" key="5">
    <source>
        <dbReference type="Proteomes" id="UP001303160"/>
    </source>
</evidence>
<keyword evidence="5" id="KW-1185">Reference proteome</keyword>
<sequence>MTSLLDELRGLSSVACDTLNADVASKFGPFVDCTSNQAIAYSELSRVNGDGKLVYERLIYESIEVAHWMFGKQSDATLEELAVELMMVNLALLIAPHTTGCLHIQTNPKLAYSTSKTIKNAERIHSNFSHLSPSTSPTRICMKIPATYEGLAACRFLEQRGITTLATTLFSLEQAVLAADSGCRYVAPYVNELKVHFEPGYVDPTRADSLLLCGLIQEYFSRLGAQRGRPVKTEVMAASFTNVEEVMQLAGIRNVTVSPGLLEQLAGTRAEGWTGATVGMVERFAGGLEDEGRARGLERLVMEGDEAGWRMAFTRCEEGRAEGKLIQALNIFADVQERLEEVVRRGVKQGASPHHHPSVQMPNELMGCS</sequence>
<proteinExistence type="predicted"/>
<comment type="caution">
    <text evidence="4">The sequence shown here is derived from an EMBL/GenBank/DDBJ whole genome shotgun (WGS) entry which is preliminary data.</text>
</comment>
<reference evidence="4" key="2">
    <citation type="submission" date="2023-05" db="EMBL/GenBank/DDBJ databases">
        <authorList>
            <consortium name="Lawrence Berkeley National Laboratory"/>
            <person name="Steindorff A."/>
            <person name="Hensen N."/>
            <person name="Bonometti L."/>
            <person name="Westerberg I."/>
            <person name="Brannstrom I.O."/>
            <person name="Guillou S."/>
            <person name="Cros-Aarteil S."/>
            <person name="Calhoun S."/>
            <person name="Haridas S."/>
            <person name="Kuo A."/>
            <person name="Mondo S."/>
            <person name="Pangilinan J."/>
            <person name="Riley R."/>
            <person name="Labutti K."/>
            <person name="Andreopoulos B."/>
            <person name="Lipzen A."/>
            <person name="Chen C."/>
            <person name="Yanf M."/>
            <person name="Daum C."/>
            <person name="Ng V."/>
            <person name="Clum A."/>
            <person name="Ohm R."/>
            <person name="Martin F."/>
            <person name="Silar P."/>
            <person name="Natvig D."/>
            <person name="Lalanne C."/>
            <person name="Gautier V."/>
            <person name="Ament-Velasquez S.L."/>
            <person name="Kruys A."/>
            <person name="Hutchinson M.I."/>
            <person name="Powell A.J."/>
            <person name="Barry K."/>
            <person name="Miller A.N."/>
            <person name="Grigoriev I.V."/>
            <person name="Debuchy R."/>
            <person name="Gladieux P."/>
            <person name="Thoren M.H."/>
            <person name="Johannesson H."/>
        </authorList>
    </citation>
    <scope>NUCLEOTIDE SEQUENCE</scope>
    <source>
        <strain evidence="4">CBS 315.58</strain>
    </source>
</reference>
<keyword evidence="2" id="KW-0808">Transferase</keyword>
<dbReference type="InterPro" id="IPR001585">
    <property type="entry name" value="TAL/FSA"/>
</dbReference>
<feature type="region of interest" description="Disordered" evidence="3">
    <location>
        <begin position="348"/>
        <end position="369"/>
    </location>
</feature>
<dbReference type="PANTHER" id="PTHR10683:SF34">
    <property type="entry name" value="TRANSALDOLASE"/>
    <property type="match status" value="1"/>
</dbReference>
<evidence type="ECO:0000256" key="3">
    <source>
        <dbReference type="SAM" id="MobiDB-lite"/>
    </source>
</evidence>
<reference evidence="4" key="1">
    <citation type="journal article" date="2023" name="Mol. Phylogenet. Evol.">
        <title>Genome-scale phylogeny and comparative genomics of the fungal order Sordariales.</title>
        <authorList>
            <person name="Hensen N."/>
            <person name="Bonometti L."/>
            <person name="Westerberg I."/>
            <person name="Brannstrom I.O."/>
            <person name="Guillou S."/>
            <person name="Cros-Aarteil S."/>
            <person name="Calhoun S."/>
            <person name="Haridas S."/>
            <person name="Kuo A."/>
            <person name="Mondo S."/>
            <person name="Pangilinan J."/>
            <person name="Riley R."/>
            <person name="LaButti K."/>
            <person name="Andreopoulos B."/>
            <person name="Lipzen A."/>
            <person name="Chen C."/>
            <person name="Yan M."/>
            <person name="Daum C."/>
            <person name="Ng V."/>
            <person name="Clum A."/>
            <person name="Steindorff A."/>
            <person name="Ohm R.A."/>
            <person name="Martin F."/>
            <person name="Silar P."/>
            <person name="Natvig D.O."/>
            <person name="Lalanne C."/>
            <person name="Gautier V."/>
            <person name="Ament-Velasquez S.L."/>
            <person name="Kruys A."/>
            <person name="Hutchinson M.I."/>
            <person name="Powell A.J."/>
            <person name="Barry K."/>
            <person name="Miller A.N."/>
            <person name="Grigoriev I.V."/>
            <person name="Debuchy R."/>
            <person name="Gladieux P."/>
            <person name="Hiltunen Thoren M."/>
            <person name="Johannesson H."/>
        </authorList>
    </citation>
    <scope>NUCLEOTIDE SEQUENCE</scope>
    <source>
        <strain evidence="4">CBS 315.58</strain>
    </source>
</reference>
<dbReference type="SUPFAM" id="SSF51569">
    <property type="entry name" value="Aldolase"/>
    <property type="match status" value="1"/>
</dbReference>
<dbReference type="PANTHER" id="PTHR10683">
    <property type="entry name" value="TRANSALDOLASE"/>
    <property type="match status" value="1"/>
</dbReference>
<dbReference type="GO" id="GO:0005975">
    <property type="term" value="P:carbohydrate metabolic process"/>
    <property type="evidence" value="ECO:0007669"/>
    <property type="project" value="InterPro"/>
</dbReference>
<dbReference type="InterPro" id="IPR013785">
    <property type="entry name" value="Aldolase_TIM"/>
</dbReference>
<gene>
    <name evidence="4" type="ORF">QBC40DRAFT_333854</name>
</gene>
<dbReference type="Proteomes" id="UP001303160">
    <property type="component" value="Unassembled WGS sequence"/>
</dbReference>
<comment type="function">
    <text evidence="2">Catalyzes the rate-limiting step of the non-oxidative phase in the pentose phosphate pathway. Catalyzes the reversible conversion of sedheptulose-7-phosphate and D-glyceraldehyde 3-phosphate into erythrose-4-phosphate and beta-D-fructose 6-phosphate.</text>
</comment>
<dbReference type="GO" id="GO:0004801">
    <property type="term" value="F:transaldolase activity"/>
    <property type="evidence" value="ECO:0007669"/>
    <property type="project" value="UniProtKB-EC"/>
</dbReference>
<comment type="pathway">
    <text evidence="2">Carbohydrate degradation; pentose phosphate pathway; D-glyceraldehyde 3-phosphate and beta-D-fructose 6-phosphate from D-ribose 5-phosphate and D-xylulose 5-phosphate (non-oxidative stage): step 2/3.</text>
</comment>
<dbReference type="PROSITE" id="PS00958">
    <property type="entry name" value="TRANSALDOLASE_2"/>
    <property type="match status" value="1"/>
</dbReference>
<keyword evidence="2" id="KW-0570">Pentose shunt</keyword>
<dbReference type="EC" id="2.2.1.2" evidence="2"/>
<dbReference type="InterPro" id="IPR018225">
    <property type="entry name" value="Transaldolase_AS"/>
</dbReference>
<protein>
    <recommendedName>
        <fullName evidence="2">Transaldolase</fullName>
        <ecNumber evidence="2">2.2.1.2</ecNumber>
    </recommendedName>
</protein>
<evidence type="ECO:0000256" key="1">
    <source>
        <dbReference type="ARBA" id="ARBA00023270"/>
    </source>
</evidence>
<name>A0AAN6XF02_9PEZI</name>
<dbReference type="EMBL" id="MU863964">
    <property type="protein sequence ID" value="KAK4197387.1"/>
    <property type="molecule type" value="Genomic_DNA"/>
</dbReference>
<dbReference type="AlphaFoldDB" id="A0AAN6XF02"/>
<evidence type="ECO:0000313" key="4">
    <source>
        <dbReference type="EMBL" id="KAK4197387.1"/>
    </source>
</evidence>
<dbReference type="Gene3D" id="3.20.20.70">
    <property type="entry name" value="Aldolase class I"/>
    <property type="match status" value="1"/>
</dbReference>
<keyword evidence="1" id="KW-0704">Schiff base</keyword>
<organism evidence="4 5">
    <name type="scientific">Triangularia verruculosa</name>
    <dbReference type="NCBI Taxonomy" id="2587418"/>
    <lineage>
        <taxon>Eukaryota</taxon>
        <taxon>Fungi</taxon>
        <taxon>Dikarya</taxon>
        <taxon>Ascomycota</taxon>
        <taxon>Pezizomycotina</taxon>
        <taxon>Sordariomycetes</taxon>
        <taxon>Sordariomycetidae</taxon>
        <taxon>Sordariales</taxon>
        <taxon>Podosporaceae</taxon>
        <taxon>Triangularia</taxon>
    </lineage>
</organism>
<accession>A0AAN6XF02</accession>
<dbReference type="Pfam" id="PF00923">
    <property type="entry name" value="TAL_FSA"/>
    <property type="match status" value="1"/>
</dbReference>